<evidence type="ECO:0000313" key="2">
    <source>
        <dbReference type="Proteomes" id="UP000565745"/>
    </source>
</evidence>
<dbReference type="Proteomes" id="UP000565745">
    <property type="component" value="Unassembled WGS sequence"/>
</dbReference>
<proteinExistence type="predicted"/>
<comment type="caution">
    <text evidence="1">The sequence shown here is derived from an EMBL/GenBank/DDBJ whole genome shotgun (WGS) entry which is preliminary data.</text>
</comment>
<sequence length="60" mass="6511">MPHFPSCARSQHKIIMAESGSLLTFAATYSKVCSGLEGDFHCTRPQSRLCGTNPTYGFGD</sequence>
<accession>A0A7W6MBB4</accession>
<dbReference type="AlphaFoldDB" id="A0A7W6MBB4"/>
<name>A0A7W6MBB4_9RHOB</name>
<reference evidence="1 2" key="1">
    <citation type="submission" date="2020-08" db="EMBL/GenBank/DDBJ databases">
        <title>Genomic Encyclopedia of Type Strains, Phase IV (KMG-IV): sequencing the most valuable type-strain genomes for metagenomic binning, comparative biology and taxonomic classification.</title>
        <authorList>
            <person name="Goeker M."/>
        </authorList>
    </citation>
    <scope>NUCLEOTIDE SEQUENCE [LARGE SCALE GENOMIC DNA]</scope>
    <source>
        <strain evidence="1 2">DSM 101015</strain>
    </source>
</reference>
<dbReference type="EMBL" id="JACIFU010000006">
    <property type="protein sequence ID" value="MBB4175864.1"/>
    <property type="molecule type" value="Genomic_DNA"/>
</dbReference>
<gene>
    <name evidence="1" type="ORF">GGR93_003672</name>
</gene>
<keyword evidence="2" id="KW-1185">Reference proteome</keyword>
<protein>
    <submittedName>
        <fullName evidence="1">Uncharacterized protein</fullName>
    </submittedName>
</protein>
<organism evidence="1 2">
    <name type="scientific">Sulfitobacter noctilucicola</name>
    <dbReference type="NCBI Taxonomy" id="1342301"/>
    <lineage>
        <taxon>Bacteria</taxon>
        <taxon>Pseudomonadati</taxon>
        <taxon>Pseudomonadota</taxon>
        <taxon>Alphaproteobacteria</taxon>
        <taxon>Rhodobacterales</taxon>
        <taxon>Roseobacteraceae</taxon>
        <taxon>Sulfitobacter</taxon>
    </lineage>
</organism>
<evidence type="ECO:0000313" key="1">
    <source>
        <dbReference type="EMBL" id="MBB4175864.1"/>
    </source>
</evidence>